<keyword evidence="9 11" id="KW-0520">NAD</keyword>
<evidence type="ECO:0000313" key="16">
    <source>
        <dbReference type="EMBL" id="KAA2563212.1"/>
    </source>
</evidence>
<evidence type="ECO:0000256" key="9">
    <source>
        <dbReference type="ARBA" id="ARBA00023027"/>
    </source>
</evidence>
<keyword evidence="8" id="KW-0067">ATP-binding</keyword>
<feature type="binding site" evidence="11">
    <location>
        <position position="319"/>
    </location>
    <ligand>
        <name>substrate</name>
    </ligand>
</feature>
<dbReference type="GO" id="GO:0009231">
    <property type="term" value="P:riboflavin biosynthetic process"/>
    <property type="evidence" value="ECO:0007669"/>
    <property type="project" value="InterPro"/>
</dbReference>
<comment type="cofactor">
    <cofactor evidence="11 12">
        <name>NAD(+)</name>
        <dbReference type="ChEBI" id="CHEBI:57540"/>
    </cofactor>
    <text evidence="11 12">Binds 1 NAD(+) per subunit.</text>
</comment>
<evidence type="ECO:0000313" key="17">
    <source>
        <dbReference type="Proteomes" id="UP000323119"/>
    </source>
</evidence>
<dbReference type="GO" id="GO:0005524">
    <property type="term" value="F:ATP binding"/>
    <property type="evidence" value="ECO:0007669"/>
    <property type="project" value="UniProtKB-KW"/>
</dbReference>
<dbReference type="NCBIfam" id="TIGR00936">
    <property type="entry name" value="ahcY"/>
    <property type="match status" value="1"/>
</dbReference>
<feature type="domain" description="S-adenosyl-L-homocysteine hydrolase NAD binding" evidence="15">
    <location>
        <begin position="354"/>
        <end position="515"/>
    </location>
</feature>
<feature type="domain" description="Riboflavin kinase" evidence="14">
    <location>
        <begin position="5"/>
        <end position="122"/>
    </location>
</feature>
<dbReference type="SUPFAM" id="SSF52283">
    <property type="entry name" value="Formate/glycerate dehydrogenase catalytic domain-like"/>
    <property type="match status" value="1"/>
</dbReference>
<dbReference type="InterPro" id="IPR042172">
    <property type="entry name" value="Adenosylhomocyst_ase-like_sf"/>
</dbReference>
<feature type="binding site" evidence="11">
    <location>
        <begin position="462"/>
        <end position="464"/>
    </location>
    <ligand>
        <name>NAD(+)</name>
        <dbReference type="ChEBI" id="CHEBI:57540"/>
    </ligand>
</feature>
<evidence type="ECO:0000259" key="14">
    <source>
        <dbReference type="SMART" id="SM00904"/>
    </source>
</evidence>
<comment type="subcellular location">
    <subcellularLocation>
        <location evidence="11">Cytoplasm</location>
    </subcellularLocation>
</comment>
<evidence type="ECO:0000256" key="1">
    <source>
        <dbReference type="ARBA" id="ARBA00007122"/>
    </source>
</evidence>
<dbReference type="Pfam" id="PF01687">
    <property type="entry name" value="Flavokinase"/>
    <property type="match status" value="1"/>
</dbReference>
<dbReference type="SMART" id="SM00996">
    <property type="entry name" value="AdoHcyase"/>
    <property type="match status" value="1"/>
</dbReference>
<keyword evidence="11" id="KW-0963">Cytoplasm</keyword>
<dbReference type="InterPro" id="IPR020082">
    <property type="entry name" value="S-Ado-L-homoCys_hydrolase_CS"/>
</dbReference>
<dbReference type="InterPro" id="IPR000043">
    <property type="entry name" value="Adenosylhomocysteinase-like"/>
</dbReference>
<comment type="caution">
    <text evidence="16">The sequence shown here is derived from an EMBL/GenBank/DDBJ whole genome shotgun (WGS) entry which is preliminary data.</text>
</comment>
<evidence type="ECO:0000256" key="12">
    <source>
        <dbReference type="RuleBase" id="RU000548"/>
    </source>
</evidence>
<dbReference type="SUPFAM" id="SSF82114">
    <property type="entry name" value="Riboflavin kinase-like"/>
    <property type="match status" value="1"/>
</dbReference>
<dbReference type="Pfam" id="PF05221">
    <property type="entry name" value="AdoHcyase"/>
    <property type="match status" value="1"/>
</dbReference>
<evidence type="ECO:0000256" key="6">
    <source>
        <dbReference type="ARBA" id="ARBA00022741"/>
    </source>
</evidence>
<dbReference type="GO" id="GO:0071269">
    <property type="term" value="P:L-homocysteine biosynthetic process"/>
    <property type="evidence" value="ECO:0007669"/>
    <property type="project" value="UniProtKB-UniRule"/>
</dbReference>
<dbReference type="FunFam" id="3.40.50.720:FF:000004">
    <property type="entry name" value="Adenosylhomocysteinase"/>
    <property type="match status" value="1"/>
</dbReference>
<comment type="pathway">
    <text evidence="11 12">Amino-acid biosynthesis; L-homocysteine biosynthesis; L-homocysteine from S-adenosyl-L-homocysteine: step 1/1.</text>
</comment>
<comment type="similarity">
    <text evidence="1 11 13">Belongs to the adenosylhomocysteinase family.</text>
</comment>
<dbReference type="SMART" id="SM00997">
    <property type="entry name" value="AdoHcyase_NAD"/>
    <property type="match status" value="1"/>
</dbReference>
<keyword evidence="5" id="KW-0808">Transferase</keyword>
<comment type="catalytic activity">
    <reaction evidence="10">
        <text>riboflavin + ATP = FMN + ADP + H(+)</text>
        <dbReference type="Rhea" id="RHEA:14357"/>
        <dbReference type="ChEBI" id="CHEBI:15378"/>
        <dbReference type="ChEBI" id="CHEBI:30616"/>
        <dbReference type="ChEBI" id="CHEBI:57986"/>
        <dbReference type="ChEBI" id="CHEBI:58210"/>
        <dbReference type="ChEBI" id="CHEBI:456216"/>
        <dbReference type="EC" id="2.7.1.26"/>
    </reaction>
</comment>
<organism evidence="16 17">
    <name type="scientific">Alistipes onderdonkii</name>
    <dbReference type="NCBI Taxonomy" id="328813"/>
    <lineage>
        <taxon>Bacteria</taxon>
        <taxon>Pseudomonadati</taxon>
        <taxon>Bacteroidota</taxon>
        <taxon>Bacteroidia</taxon>
        <taxon>Bacteroidales</taxon>
        <taxon>Rikenellaceae</taxon>
        <taxon>Alistipes</taxon>
    </lineage>
</organism>
<evidence type="ECO:0000256" key="3">
    <source>
        <dbReference type="ARBA" id="ARBA00022630"/>
    </source>
</evidence>
<feature type="binding site" evidence="11">
    <location>
        <position position="258"/>
    </location>
    <ligand>
        <name>substrate</name>
    </ligand>
</feature>
<feature type="binding site" evidence="11">
    <location>
        <position position="183"/>
    </location>
    <ligand>
        <name>substrate</name>
    </ligand>
</feature>
<reference evidence="16 17" key="1">
    <citation type="journal article" date="2019" name="Nat. Med.">
        <title>A library of human gut bacterial isolates paired with longitudinal multiomics data enables mechanistic microbiome research.</title>
        <authorList>
            <person name="Poyet M."/>
            <person name="Groussin M."/>
            <person name="Gibbons S.M."/>
            <person name="Avila-Pacheco J."/>
            <person name="Jiang X."/>
            <person name="Kearney S.M."/>
            <person name="Perrotta A.R."/>
            <person name="Berdy B."/>
            <person name="Zhao S."/>
            <person name="Lieberman T.D."/>
            <person name="Swanson P.K."/>
            <person name="Smith M."/>
            <person name="Roesemann S."/>
            <person name="Alexander J.E."/>
            <person name="Rich S.A."/>
            <person name="Livny J."/>
            <person name="Vlamakis H."/>
            <person name="Clish C."/>
            <person name="Bullock K."/>
            <person name="Deik A."/>
            <person name="Scott J."/>
            <person name="Pierce K.A."/>
            <person name="Xavier R.J."/>
            <person name="Alm E.J."/>
        </authorList>
    </citation>
    <scope>NUCLEOTIDE SEQUENCE [LARGE SCALE GENOMIC DNA]</scope>
    <source>
        <strain evidence="16 17">BIOML-A204</strain>
    </source>
</reference>
<dbReference type="Gene3D" id="3.40.50.1480">
    <property type="entry name" value="Adenosylhomocysteinase-like"/>
    <property type="match status" value="1"/>
</dbReference>
<dbReference type="HAMAP" id="MF_00563">
    <property type="entry name" value="AdoHcyase"/>
    <property type="match status" value="1"/>
</dbReference>
<keyword evidence="7 11" id="KW-0378">Hydrolase</keyword>
<dbReference type="InterPro" id="IPR023465">
    <property type="entry name" value="Riboflavin_kinase_dom_sf"/>
</dbReference>
<keyword evidence="4" id="KW-0288">FMN</keyword>
<evidence type="ECO:0000256" key="10">
    <source>
        <dbReference type="ARBA" id="ARBA00047880"/>
    </source>
</evidence>
<proteinExistence type="inferred from homology"/>
<dbReference type="GO" id="GO:0006730">
    <property type="term" value="P:one-carbon metabolic process"/>
    <property type="evidence" value="ECO:0007669"/>
    <property type="project" value="UniProtKB-UniRule"/>
</dbReference>
<evidence type="ECO:0000256" key="11">
    <source>
        <dbReference type="HAMAP-Rule" id="MF_00563"/>
    </source>
</evidence>
<gene>
    <name evidence="11" type="primary">ahcY</name>
    <name evidence="16" type="ORF">F2S36_05350</name>
</gene>
<feature type="binding site" evidence="11">
    <location>
        <position position="509"/>
    </location>
    <ligand>
        <name>NAD(+)</name>
        <dbReference type="ChEBI" id="CHEBI:57540"/>
    </ligand>
</feature>
<sequence length="593" mass="65489">MAGVTIEGVVEHGRRLGRELGFPTANMAVPDSVTAADGVYYSRAEVDGTLYDAMSNLGSNPSVGGAVRHLETHIFGFGGSLYGRTLRVELVRKIRDERRFATIGELRAQIARDKEYILELKDNTMYLDLTMPYKVADMSLAEWGRKEIEIAEHEMPGLMAVRRKYGPQKPLEGVRVMGSLHMTIQTAVLIETLVELGADVRWCSCNIFSTQDHAAAAIAEAGVPVFAWKGETLPEYWWCTAMALSFPGGKGPQLIVDDGGDATLLIHKGYKAENDASTLDYEPSSYEEEVILGTLRTILAEDKDKWHRTVAEWKGVSEETTTGVHRLYQMQEAGELLVPAINVNDSCTKSKFDNLYGCRESLADGIKRATDVMIAGKVVVVCGYGDVGKGCARSMRSYGARVIVTEIDPICALQAAMEGFEVKTVESALPEGNIYVTCTGNCDIITLEHMEKMRDQAIVCNIGHFDNEIQMARLEKSGAVKTNIKPQVDKFTFPDGHSIFVLAEGRLVNLGCATGHPSFVMSNSFTNQCLAQMELWQENLEVGVYRLPKHLDEEVARLHLDNLGVELTHLTGKQADYIGVNPDGPYKAEHYRY</sequence>
<feature type="binding site" evidence="11">
    <location>
        <begin position="320"/>
        <end position="322"/>
    </location>
    <ligand>
        <name>NAD(+)</name>
        <dbReference type="ChEBI" id="CHEBI:57540"/>
    </ligand>
</feature>
<dbReference type="GO" id="GO:0008531">
    <property type="term" value="F:riboflavin kinase activity"/>
    <property type="evidence" value="ECO:0007669"/>
    <property type="project" value="UniProtKB-EC"/>
</dbReference>
<dbReference type="AlphaFoldDB" id="A0A9P3ZL29"/>
<dbReference type="Gene3D" id="2.40.30.30">
    <property type="entry name" value="Riboflavin kinase-like"/>
    <property type="match status" value="1"/>
</dbReference>
<comment type="function">
    <text evidence="11">May play a key role in the regulation of the intracellular concentration of adenosylhomocysteine.</text>
</comment>
<dbReference type="PROSITE" id="PS00739">
    <property type="entry name" value="ADOHCYASE_2"/>
    <property type="match status" value="1"/>
</dbReference>
<evidence type="ECO:0000256" key="13">
    <source>
        <dbReference type="RuleBase" id="RU004166"/>
    </source>
</evidence>
<feature type="binding site" evidence="11">
    <location>
        <position position="406"/>
    </location>
    <ligand>
        <name>NAD(+)</name>
        <dbReference type="ChEBI" id="CHEBI:57540"/>
    </ligand>
</feature>
<dbReference type="Proteomes" id="UP000323119">
    <property type="component" value="Unassembled WGS sequence"/>
</dbReference>
<keyword evidence="2 11" id="KW-0554">One-carbon metabolism</keyword>
<dbReference type="Gene3D" id="3.40.50.720">
    <property type="entry name" value="NAD(P)-binding Rossmann-like Domain"/>
    <property type="match status" value="1"/>
</dbReference>
<dbReference type="GO" id="GO:0005829">
    <property type="term" value="C:cytosol"/>
    <property type="evidence" value="ECO:0007669"/>
    <property type="project" value="TreeGrafter"/>
</dbReference>
<protein>
    <recommendedName>
        <fullName evidence="11">Adenosylhomocysteinase</fullName>
        <ecNumber evidence="11">3.13.2.1</ecNumber>
    </recommendedName>
    <alternativeName>
        <fullName evidence="11">S-adenosyl-L-homocysteine hydrolase</fullName>
        <shortName evidence="11">AdoHcyase</shortName>
    </alternativeName>
</protein>
<feature type="binding site" evidence="11">
    <location>
        <position position="441"/>
    </location>
    <ligand>
        <name>NAD(+)</name>
        <dbReference type="ChEBI" id="CHEBI:57540"/>
    </ligand>
</feature>
<dbReference type="EMBL" id="VVUY01000003">
    <property type="protein sequence ID" value="KAA2563212.1"/>
    <property type="molecule type" value="Genomic_DNA"/>
</dbReference>
<evidence type="ECO:0000256" key="2">
    <source>
        <dbReference type="ARBA" id="ARBA00022563"/>
    </source>
</evidence>
<feature type="binding site" evidence="11">
    <location>
        <position position="354"/>
    </location>
    <ligand>
        <name>NAD(+)</name>
        <dbReference type="ChEBI" id="CHEBI:57540"/>
    </ligand>
</feature>
<dbReference type="GO" id="GO:0004013">
    <property type="term" value="F:adenosylhomocysteinase activity"/>
    <property type="evidence" value="ECO:0007669"/>
    <property type="project" value="UniProtKB-UniRule"/>
</dbReference>
<evidence type="ECO:0000256" key="7">
    <source>
        <dbReference type="ARBA" id="ARBA00022801"/>
    </source>
</evidence>
<comment type="catalytic activity">
    <reaction evidence="11 12">
        <text>S-adenosyl-L-homocysteine + H2O = L-homocysteine + adenosine</text>
        <dbReference type="Rhea" id="RHEA:21708"/>
        <dbReference type="ChEBI" id="CHEBI:15377"/>
        <dbReference type="ChEBI" id="CHEBI:16335"/>
        <dbReference type="ChEBI" id="CHEBI:57856"/>
        <dbReference type="ChEBI" id="CHEBI:58199"/>
        <dbReference type="EC" id="3.13.2.1"/>
    </reaction>
</comment>
<dbReference type="SMART" id="SM00904">
    <property type="entry name" value="Flavokinase"/>
    <property type="match status" value="1"/>
</dbReference>
<dbReference type="InterPro" id="IPR015865">
    <property type="entry name" value="Riboflavin_kinase_bac/euk"/>
</dbReference>
<dbReference type="InterPro" id="IPR036291">
    <property type="entry name" value="NAD(P)-bd_dom_sf"/>
</dbReference>
<feature type="binding site" evidence="11">
    <location>
        <position position="349"/>
    </location>
    <ligand>
        <name>substrate</name>
    </ligand>
</feature>
<dbReference type="PROSITE" id="PS00738">
    <property type="entry name" value="ADOHCYASE_1"/>
    <property type="match status" value="1"/>
</dbReference>
<keyword evidence="6" id="KW-0547">Nucleotide-binding</keyword>
<dbReference type="GO" id="GO:0033353">
    <property type="term" value="P:S-adenosylmethionine cycle"/>
    <property type="evidence" value="ECO:0007669"/>
    <property type="project" value="TreeGrafter"/>
</dbReference>
<evidence type="ECO:0000256" key="4">
    <source>
        <dbReference type="ARBA" id="ARBA00022643"/>
    </source>
</evidence>
<evidence type="ECO:0000256" key="5">
    <source>
        <dbReference type="ARBA" id="ARBA00022679"/>
    </source>
</evidence>
<dbReference type="InterPro" id="IPR015878">
    <property type="entry name" value="Ado_hCys_hydrolase_NAD-bd"/>
</dbReference>
<dbReference type="SUPFAM" id="SSF51735">
    <property type="entry name" value="NAD(P)-binding Rossmann-fold domains"/>
    <property type="match status" value="1"/>
</dbReference>
<name>A0A9P3ZL29_9BACT</name>
<feature type="binding site" evidence="11">
    <location>
        <begin position="383"/>
        <end position="388"/>
    </location>
    <ligand>
        <name>NAD(+)</name>
        <dbReference type="ChEBI" id="CHEBI:57540"/>
    </ligand>
</feature>
<evidence type="ECO:0000259" key="15">
    <source>
        <dbReference type="SMART" id="SM00997"/>
    </source>
</evidence>
<dbReference type="Pfam" id="PF00670">
    <property type="entry name" value="AdoHcyase_NAD"/>
    <property type="match status" value="1"/>
</dbReference>
<accession>A0A9P3ZL29</accession>
<keyword evidence="3" id="KW-0285">Flavoprotein</keyword>
<dbReference type="NCBIfam" id="NF004005">
    <property type="entry name" value="PRK05476.2-3"/>
    <property type="match status" value="1"/>
</dbReference>
<dbReference type="EC" id="3.13.2.1" evidence="11"/>
<feature type="binding site" evidence="11">
    <location>
        <position position="353"/>
    </location>
    <ligand>
        <name>substrate</name>
    </ligand>
</feature>
<dbReference type="PANTHER" id="PTHR23420">
    <property type="entry name" value="ADENOSYLHOMOCYSTEINASE"/>
    <property type="match status" value="1"/>
</dbReference>
<evidence type="ECO:0000256" key="8">
    <source>
        <dbReference type="ARBA" id="ARBA00022840"/>
    </source>
</evidence>
<dbReference type="PANTHER" id="PTHR23420:SF0">
    <property type="entry name" value="ADENOSYLHOMOCYSTEINASE"/>
    <property type="match status" value="1"/>
</dbReference>
<dbReference type="CDD" id="cd00401">
    <property type="entry name" value="SAHH"/>
    <property type="match status" value="1"/>
</dbReference>